<reference evidence="2" key="2">
    <citation type="submission" date="2022-06" db="UniProtKB">
        <authorList>
            <consortium name="EnsemblMetazoa"/>
        </authorList>
    </citation>
    <scope>IDENTIFICATION</scope>
    <source>
        <strain evidence="2">DF5081</strain>
    </source>
</reference>
<reference evidence="3" key="1">
    <citation type="submission" date="2010-08" db="EMBL/GenBank/DDBJ databases">
        <authorList>
            <consortium name="Caenorhabditis japonica Sequencing Consortium"/>
            <person name="Wilson R.K."/>
        </authorList>
    </citation>
    <scope>NUCLEOTIDE SEQUENCE [LARGE SCALE GENOMIC DNA]</scope>
    <source>
        <strain evidence="3">DF5081</strain>
    </source>
</reference>
<feature type="region of interest" description="Disordered" evidence="1">
    <location>
        <begin position="86"/>
        <end position="105"/>
    </location>
</feature>
<feature type="compositionally biased region" description="Basic and acidic residues" evidence="1">
    <location>
        <begin position="86"/>
        <end position="98"/>
    </location>
</feature>
<keyword evidence="3" id="KW-1185">Reference proteome</keyword>
<organism evidence="2 3">
    <name type="scientific">Caenorhabditis japonica</name>
    <dbReference type="NCBI Taxonomy" id="281687"/>
    <lineage>
        <taxon>Eukaryota</taxon>
        <taxon>Metazoa</taxon>
        <taxon>Ecdysozoa</taxon>
        <taxon>Nematoda</taxon>
        <taxon>Chromadorea</taxon>
        <taxon>Rhabditida</taxon>
        <taxon>Rhabditina</taxon>
        <taxon>Rhabditomorpha</taxon>
        <taxon>Rhabditoidea</taxon>
        <taxon>Rhabditidae</taxon>
        <taxon>Peloderinae</taxon>
        <taxon>Caenorhabditis</taxon>
    </lineage>
</organism>
<protein>
    <submittedName>
        <fullName evidence="2">Uncharacterized protein</fullName>
    </submittedName>
</protein>
<evidence type="ECO:0000313" key="2">
    <source>
        <dbReference type="EnsemblMetazoa" id="CJA40646.1"/>
    </source>
</evidence>
<dbReference type="EnsemblMetazoa" id="CJA40646.1">
    <property type="protein sequence ID" value="CJA40646.1"/>
    <property type="gene ID" value="WBGene00216494"/>
</dbReference>
<evidence type="ECO:0000313" key="3">
    <source>
        <dbReference type="Proteomes" id="UP000005237"/>
    </source>
</evidence>
<evidence type="ECO:0000256" key="1">
    <source>
        <dbReference type="SAM" id="MobiDB-lite"/>
    </source>
</evidence>
<dbReference type="AlphaFoldDB" id="A0A8R1IVE8"/>
<accession>A0A8R1IVE8</accession>
<name>A0A8R1IVE8_CAEJA</name>
<proteinExistence type="predicted"/>
<sequence length="277" mass="31386">MRPEAEQLHNKVRIQTKLERTNTGSVSPPAPLNVDSNNGRQIFFEKMRTTYAKEVSISEWELEHKIAQLWDALTLSQRNAFIRTNGAEDSKSHTDASRTRNKKAKSFVNKDTKTVIKRQTSVSGRQVNCKEIAKVLDLRPESSEHISTFKKSLSSAENIKGKISAYAAQSSLISQKLLPVNENKLPCVFPTTSVSNVPPEQTEVPLKKPLLDFSFRNATRPTATPTQIVKKTHSQNNRLLEIPSLRNKSSYAEACDKYYRILSQTFLFNTGLFFGRW</sequence>
<dbReference type="Proteomes" id="UP000005237">
    <property type="component" value="Unassembled WGS sequence"/>
</dbReference>